<gene>
    <name evidence="3" type="primary">ydjA_7</name>
    <name evidence="3" type="ORF">GALL_302920</name>
</gene>
<dbReference type="InterPro" id="IPR029479">
    <property type="entry name" value="Nitroreductase"/>
</dbReference>
<dbReference type="EMBL" id="MLJW01000401">
    <property type="protein sequence ID" value="OIQ87843.1"/>
    <property type="molecule type" value="Genomic_DNA"/>
</dbReference>
<organism evidence="3">
    <name type="scientific">mine drainage metagenome</name>
    <dbReference type="NCBI Taxonomy" id="410659"/>
    <lineage>
        <taxon>unclassified sequences</taxon>
        <taxon>metagenomes</taxon>
        <taxon>ecological metagenomes</taxon>
    </lineage>
</organism>
<proteinExistence type="predicted"/>
<dbReference type="InterPro" id="IPR000415">
    <property type="entry name" value="Nitroreductase-like"/>
</dbReference>
<dbReference type="Gene3D" id="3.40.109.10">
    <property type="entry name" value="NADH Oxidase"/>
    <property type="match status" value="1"/>
</dbReference>
<keyword evidence="3" id="KW-0560">Oxidoreductase</keyword>
<dbReference type="SUPFAM" id="SSF55469">
    <property type="entry name" value="FMN-dependent nitroreductase-like"/>
    <property type="match status" value="1"/>
</dbReference>
<accession>A0A1J5RDX2</accession>
<dbReference type="EC" id="1.-.-.-" evidence="3"/>
<dbReference type="InterPro" id="IPR052530">
    <property type="entry name" value="NAD(P)H_nitroreductase"/>
</dbReference>
<evidence type="ECO:0000259" key="2">
    <source>
        <dbReference type="Pfam" id="PF00881"/>
    </source>
</evidence>
<evidence type="ECO:0000313" key="3">
    <source>
        <dbReference type="EMBL" id="OIQ87843.1"/>
    </source>
</evidence>
<dbReference type="Pfam" id="PF00881">
    <property type="entry name" value="Nitroreductase"/>
    <property type="match status" value="1"/>
</dbReference>
<reference evidence="3" key="1">
    <citation type="submission" date="2016-10" db="EMBL/GenBank/DDBJ databases">
        <title>Sequence of Gallionella enrichment culture.</title>
        <authorList>
            <person name="Poehlein A."/>
            <person name="Muehling M."/>
            <person name="Daniel R."/>
        </authorList>
    </citation>
    <scope>NUCLEOTIDE SEQUENCE</scope>
</reference>
<dbReference type="AlphaFoldDB" id="A0A1J5RDX2"/>
<dbReference type="PANTHER" id="PTHR43821:SF1">
    <property type="entry name" value="NAD(P)H NITROREDUCTASE YDJA-RELATED"/>
    <property type="match status" value="1"/>
</dbReference>
<feature type="region of interest" description="Disordered" evidence="1">
    <location>
        <begin position="1"/>
        <end position="50"/>
    </location>
</feature>
<dbReference type="PANTHER" id="PTHR43821">
    <property type="entry name" value="NAD(P)H NITROREDUCTASE YDJA-RELATED"/>
    <property type="match status" value="1"/>
</dbReference>
<protein>
    <submittedName>
        <fullName evidence="3">Putative NAD(P)H nitroreductase YdjA</fullName>
        <ecNumber evidence="3">1.-.-.-</ecNumber>
    </submittedName>
</protein>
<name>A0A1J5RDX2_9ZZZZ</name>
<sequence>MDAAACCAPPVAAPATGPAPGAAPSAPSIPASLRRAAPAETPASATPAADPAATLALIASRRQSSPRRLLAPGPDAAQQRALFEAAASAPDHGCLTPWRFIVVPPSRRAALGDAFAAALLERDAQAAAADLEAAAAKAAHAPFLAVAVTREDPLAPADERLLSLGCALQNMLLAAQAMGFGSGLVSGPALRASAMRRLLRLHDDERAVCFVAVGSVREAPAPRLRPQPEDFVGTL</sequence>
<feature type="domain" description="Nitroreductase" evidence="2">
    <location>
        <begin position="65"/>
        <end position="214"/>
    </location>
</feature>
<comment type="caution">
    <text evidence="3">The sequence shown here is derived from an EMBL/GenBank/DDBJ whole genome shotgun (WGS) entry which is preliminary data.</text>
</comment>
<evidence type="ECO:0000256" key="1">
    <source>
        <dbReference type="SAM" id="MobiDB-lite"/>
    </source>
</evidence>
<dbReference type="GO" id="GO:0016491">
    <property type="term" value="F:oxidoreductase activity"/>
    <property type="evidence" value="ECO:0007669"/>
    <property type="project" value="UniProtKB-KW"/>
</dbReference>